<dbReference type="Pfam" id="PF04183">
    <property type="entry name" value="IucA_IucC"/>
    <property type="match status" value="1"/>
</dbReference>
<name>A9KEH0_COXBN</name>
<evidence type="ECO:0000313" key="3">
    <source>
        <dbReference type="EMBL" id="ABS78424.1"/>
    </source>
</evidence>
<dbReference type="InterPro" id="IPR037455">
    <property type="entry name" value="LucA/IucC-like"/>
</dbReference>
<organism evidence="3 4">
    <name type="scientific">Coxiella burnetii (strain Dugway 5J108-111)</name>
    <dbReference type="NCBI Taxonomy" id="434922"/>
    <lineage>
        <taxon>Bacteria</taxon>
        <taxon>Pseudomonadati</taxon>
        <taxon>Pseudomonadota</taxon>
        <taxon>Gammaproteobacteria</taxon>
        <taxon>Legionellales</taxon>
        <taxon>Coxiellaceae</taxon>
        <taxon>Coxiella</taxon>
    </lineage>
</organism>
<feature type="domain" description="Aerobactin siderophore biosynthesis IucA/IucC-like C-terminal" evidence="2">
    <location>
        <begin position="412"/>
        <end position="574"/>
    </location>
</feature>
<accession>A9KEH0</accession>
<dbReference type="RefSeq" id="WP_011997199.1">
    <property type="nucleotide sequence ID" value="NC_009727.1"/>
</dbReference>
<reference evidence="3 4" key="1">
    <citation type="journal article" date="2009" name="Infect. Immun.">
        <title>Comparative genomics reveal extensive transposon-mediated genomic plasticity and diversity among potential effector proteins within the genus Coxiella.</title>
        <authorList>
            <person name="Beare P.A."/>
            <person name="Unsworth N."/>
            <person name="Andoh M."/>
            <person name="Voth D.E."/>
            <person name="Omsland A."/>
            <person name="Gilk S.D."/>
            <person name="Williams K.P."/>
            <person name="Sobral B.W."/>
            <person name="Kupko J.J.III."/>
            <person name="Porcella S.F."/>
            <person name="Samuel J.E."/>
            <person name="Heinzen R.A."/>
        </authorList>
    </citation>
    <scope>NUCLEOTIDE SEQUENCE [LARGE SCALE GENOMIC DNA]</scope>
    <source>
        <strain evidence="3 4">Dugway 5J108-111</strain>
    </source>
</reference>
<proteinExistence type="predicted"/>
<dbReference type="HOGENOM" id="CLU_018524_3_0_6"/>
<dbReference type="EMBL" id="CP000733">
    <property type="protein sequence ID" value="ABS78424.1"/>
    <property type="molecule type" value="Genomic_DNA"/>
</dbReference>
<dbReference type="Proteomes" id="UP000008555">
    <property type="component" value="Chromosome"/>
</dbReference>
<dbReference type="InterPro" id="IPR022770">
    <property type="entry name" value="IucA/IucC-like_C"/>
</dbReference>
<dbReference type="Pfam" id="PF06276">
    <property type="entry name" value="FhuF"/>
    <property type="match status" value="1"/>
</dbReference>
<dbReference type="GO" id="GO:0016881">
    <property type="term" value="F:acid-amino acid ligase activity"/>
    <property type="evidence" value="ECO:0007669"/>
    <property type="project" value="UniProtKB-ARBA"/>
</dbReference>
<dbReference type="Gene3D" id="1.10.510.40">
    <property type="match status" value="1"/>
</dbReference>
<dbReference type="EC" id="6.-.-.-" evidence="3"/>
<protein>
    <submittedName>
        <fullName evidence="3">Siderophore synthase</fullName>
        <ecNumber evidence="3">6.-.-.-</ecNumber>
    </submittedName>
</protein>
<evidence type="ECO:0000313" key="4">
    <source>
        <dbReference type="Proteomes" id="UP000008555"/>
    </source>
</evidence>
<dbReference type="KEGG" id="cbd:CBUD_1652"/>
<evidence type="ECO:0000259" key="1">
    <source>
        <dbReference type="Pfam" id="PF04183"/>
    </source>
</evidence>
<dbReference type="GO" id="GO:0019290">
    <property type="term" value="P:siderophore biosynthetic process"/>
    <property type="evidence" value="ECO:0007669"/>
    <property type="project" value="InterPro"/>
</dbReference>
<dbReference type="PANTHER" id="PTHR34384">
    <property type="entry name" value="L-2,3-DIAMINOPROPANOATE--CITRATE LIGASE"/>
    <property type="match status" value="1"/>
</dbReference>
<evidence type="ECO:0000259" key="2">
    <source>
        <dbReference type="Pfam" id="PF06276"/>
    </source>
</evidence>
<gene>
    <name evidence="3" type="ordered locus">CBUD_1652</name>
</gene>
<keyword evidence="3" id="KW-0436">Ligase</keyword>
<dbReference type="InterPro" id="IPR007310">
    <property type="entry name" value="Aerobactin_biosyn_IucA/IucC_N"/>
</dbReference>
<feature type="domain" description="Aerobactin siderophore biosynthesis IucA/IucC N-terminal" evidence="1">
    <location>
        <begin position="142"/>
        <end position="383"/>
    </location>
</feature>
<dbReference type="AlphaFoldDB" id="A9KEH0"/>
<sequence length="588" mass="68467">MQIVDTAKKLQQALTQRFNDPNYISLEEMQSCLEKAISQAAQKLVSLCLKEKIISKKEAPEISNASSVLNVLYPLINVTLKLTDDHWQLFHDEFINSIENTALFLVYRHKWCSELAQSIKSLGHDNFWNWLEASKNKFDYLAFLEQWGSIGHPLHPTPKNRMGLSYEESLKYSPDFQACYNIFFLALHKDCSHHESLTSQEDINTIFEKHFPAVYANWRFQLQQQKLDPQHYWLLPCHPWQFKNVLPQKFSRLISENKLLLFDTVSLTVLPTLSFRTLIPRLPTPKPHLKVPIGIRITSVARTISPGTCRMSPRVGNLLQRIFEKENHFSKSIYHCIDRIGVHVQSIPDHYDDDQRHLSTLIRQNPLTLSSENETIIPLTCLFSPSPLSELPILIEVMHTQKIFSPQKAFDYFKRHVALTLNAFLDLYLMYGIALEAHTQNTLIVFKEGCPTRFINRDLGGIYIHMPTLQQQDFTLLQDAPTLILTSDPKVARYKILHTVYQTHLTSLISCLHLHYGIEPQALWHGVARLTHERFVQTKPHVSFMRWEEEYQGLFQDNWPLKALTRMRLLNKREDIYIDSSENPLRSC</sequence>